<gene>
    <name evidence="5" type="ORF">HXL70_04470</name>
</gene>
<dbReference type="Gene3D" id="2.60.120.10">
    <property type="entry name" value="Jelly Rolls"/>
    <property type="match status" value="1"/>
</dbReference>
<name>A0A930FPJ1_9FIRM</name>
<evidence type="ECO:0000256" key="1">
    <source>
        <dbReference type="ARBA" id="ARBA00023015"/>
    </source>
</evidence>
<dbReference type="InterPro" id="IPR014710">
    <property type="entry name" value="RmlC-like_jellyroll"/>
</dbReference>
<keyword evidence="2" id="KW-0238">DNA-binding</keyword>
<evidence type="ECO:0000313" key="5">
    <source>
        <dbReference type="EMBL" id="MBF1129285.1"/>
    </source>
</evidence>
<dbReference type="SUPFAM" id="SSF51215">
    <property type="entry name" value="Regulatory protein AraC"/>
    <property type="match status" value="1"/>
</dbReference>
<dbReference type="EMBL" id="JABZMK010000017">
    <property type="protein sequence ID" value="MBF1129285.1"/>
    <property type="molecule type" value="Genomic_DNA"/>
</dbReference>
<evidence type="ECO:0000256" key="3">
    <source>
        <dbReference type="ARBA" id="ARBA00023163"/>
    </source>
</evidence>
<proteinExistence type="predicted"/>
<dbReference type="InterPro" id="IPR003313">
    <property type="entry name" value="AraC-bd"/>
</dbReference>
<dbReference type="PROSITE" id="PS01124">
    <property type="entry name" value="HTH_ARAC_FAMILY_2"/>
    <property type="match status" value="1"/>
</dbReference>
<dbReference type="CDD" id="cd02208">
    <property type="entry name" value="cupin_RmlC-like"/>
    <property type="match status" value="1"/>
</dbReference>
<reference evidence="5" key="1">
    <citation type="submission" date="2020-04" db="EMBL/GenBank/DDBJ databases">
        <title>Deep metagenomics examines the oral microbiome during advanced dental caries in children, revealing novel taxa and co-occurrences with host molecules.</title>
        <authorList>
            <person name="Baker J.L."/>
            <person name="Morton J.T."/>
            <person name="Dinis M."/>
            <person name="Alvarez R."/>
            <person name="Tran N.C."/>
            <person name="Knight R."/>
            <person name="Edlund A."/>
        </authorList>
    </citation>
    <scope>NUCLEOTIDE SEQUENCE</scope>
    <source>
        <strain evidence="5">JCVI_32_bin.14</strain>
    </source>
</reference>
<protein>
    <submittedName>
        <fullName evidence="5">Helix-turn-helix domain-containing protein</fullName>
    </submittedName>
</protein>
<dbReference type="InterPro" id="IPR020449">
    <property type="entry name" value="Tscrpt_reg_AraC-type_HTH"/>
</dbReference>
<keyword evidence="1" id="KW-0805">Transcription regulation</keyword>
<dbReference type="Gene3D" id="1.10.10.60">
    <property type="entry name" value="Homeodomain-like"/>
    <property type="match status" value="2"/>
</dbReference>
<evidence type="ECO:0000256" key="2">
    <source>
        <dbReference type="ARBA" id="ARBA00023125"/>
    </source>
</evidence>
<sequence>MISPDALKSAAAIISSAKGSSPPISATISTISSQAHLQMISHWHDELEFIYILDGKMDFHIEEKILTASRGDFLAIHASAMHRSAPHNGEDCRFIRALIHPSLLTENQSVRNRLLSPLLGNTSRRCFLVPSASPDAPRLGALLQEINRTNEKHLPGFELESIGLLHILLARLYALFPPEKQTQEEMPGTDISAQRRMVAYISHHYPEKISLAGIAAAGSVSRSKCCQLFKKYMQQSPIDFLNRYRLEISRNLLDSTENSILEIANACGFSSQSYYTKMFSEKFNCTPTQYRSRLF</sequence>
<evidence type="ECO:0000313" key="6">
    <source>
        <dbReference type="Proteomes" id="UP000757890"/>
    </source>
</evidence>
<feature type="domain" description="HTH araC/xylS-type" evidence="4">
    <location>
        <begin position="195"/>
        <end position="293"/>
    </location>
</feature>
<dbReference type="Pfam" id="PF12833">
    <property type="entry name" value="HTH_18"/>
    <property type="match status" value="1"/>
</dbReference>
<dbReference type="InterPro" id="IPR018062">
    <property type="entry name" value="HTH_AraC-typ_CS"/>
</dbReference>
<keyword evidence="3" id="KW-0804">Transcription</keyword>
<dbReference type="PANTHER" id="PTHR43280:SF28">
    <property type="entry name" value="HTH-TYPE TRANSCRIPTIONAL ACTIVATOR RHAS"/>
    <property type="match status" value="1"/>
</dbReference>
<evidence type="ECO:0000259" key="4">
    <source>
        <dbReference type="PROSITE" id="PS01124"/>
    </source>
</evidence>
<dbReference type="SMART" id="SM00342">
    <property type="entry name" value="HTH_ARAC"/>
    <property type="match status" value="1"/>
</dbReference>
<dbReference type="SUPFAM" id="SSF46689">
    <property type="entry name" value="Homeodomain-like"/>
    <property type="match status" value="2"/>
</dbReference>
<dbReference type="InterPro" id="IPR018060">
    <property type="entry name" value="HTH_AraC"/>
</dbReference>
<dbReference type="GO" id="GO:0043565">
    <property type="term" value="F:sequence-specific DNA binding"/>
    <property type="evidence" value="ECO:0007669"/>
    <property type="project" value="InterPro"/>
</dbReference>
<comment type="caution">
    <text evidence="5">The sequence shown here is derived from an EMBL/GenBank/DDBJ whole genome shotgun (WGS) entry which is preliminary data.</text>
</comment>
<dbReference type="PANTHER" id="PTHR43280">
    <property type="entry name" value="ARAC-FAMILY TRANSCRIPTIONAL REGULATOR"/>
    <property type="match status" value="1"/>
</dbReference>
<dbReference type="PRINTS" id="PR00032">
    <property type="entry name" value="HTHARAC"/>
</dbReference>
<dbReference type="Pfam" id="PF02311">
    <property type="entry name" value="AraC_binding"/>
    <property type="match status" value="1"/>
</dbReference>
<dbReference type="GO" id="GO:0003700">
    <property type="term" value="F:DNA-binding transcription factor activity"/>
    <property type="evidence" value="ECO:0007669"/>
    <property type="project" value="InterPro"/>
</dbReference>
<dbReference type="PROSITE" id="PS00041">
    <property type="entry name" value="HTH_ARAC_FAMILY_1"/>
    <property type="match status" value="1"/>
</dbReference>
<dbReference type="AlphaFoldDB" id="A0A930FPJ1"/>
<organism evidence="5 6">
    <name type="scientific">Dialister invisus</name>
    <dbReference type="NCBI Taxonomy" id="218538"/>
    <lineage>
        <taxon>Bacteria</taxon>
        <taxon>Bacillati</taxon>
        <taxon>Bacillota</taxon>
        <taxon>Negativicutes</taxon>
        <taxon>Veillonellales</taxon>
        <taxon>Veillonellaceae</taxon>
        <taxon>Dialister</taxon>
    </lineage>
</organism>
<dbReference type="InterPro" id="IPR009057">
    <property type="entry name" value="Homeodomain-like_sf"/>
</dbReference>
<dbReference type="Proteomes" id="UP000757890">
    <property type="component" value="Unassembled WGS sequence"/>
</dbReference>
<dbReference type="InterPro" id="IPR037923">
    <property type="entry name" value="HTH-like"/>
</dbReference>
<accession>A0A930FPJ1</accession>